<sequence length="77" mass="8660">MCLLQWEWKLDNGFIGPKSEAADRQGPSYRPDLSSNPPECHLHQPAPFVGGIVLHCLSRESSVFELNIRQLCGGRRI</sequence>
<name>A0A3Q2CHC7_CYPVA</name>
<dbReference type="Proteomes" id="UP000265020">
    <property type="component" value="Unassembled WGS sequence"/>
</dbReference>
<organism evidence="2 3">
    <name type="scientific">Cyprinodon variegatus</name>
    <name type="common">Sheepshead minnow</name>
    <dbReference type="NCBI Taxonomy" id="28743"/>
    <lineage>
        <taxon>Eukaryota</taxon>
        <taxon>Metazoa</taxon>
        <taxon>Chordata</taxon>
        <taxon>Craniata</taxon>
        <taxon>Vertebrata</taxon>
        <taxon>Euteleostomi</taxon>
        <taxon>Actinopterygii</taxon>
        <taxon>Neopterygii</taxon>
        <taxon>Teleostei</taxon>
        <taxon>Neoteleostei</taxon>
        <taxon>Acanthomorphata</taxon>
        <taxon>Ovalentaria</taxon>
        <taxon>Atherinomorphae</taxon>
        <taxon>Cyprinodontiformes</taxon>
        <taxon>Cyprinodontidae</taxon>
        <taxon>Cyprinodon</taxon>
    </lineage>
</organism>
<dbReference type="AlphaFoldDB" id="A0A3Q2CHC7"/>
<evidence type="ECO:0000313" key="3">
    <source>
        <dbReference type="Proteomes" id="UP000265020"/>
    </source>
</evidence>
<dbReference type="Ensembl" id="ENSCVAT00000008115.1">
    <property type="protein sequence ID" value="ENSCVAP00000004573.1"/>
    <property type="gene ID" value="ENSCVAG00000005879.1"/>
</dbReference>
<reference evidence="2" key="2">
    <citation type="submission" date="2025-09" db="UniProtKB">
        <authorList>
            <consortium name="Ensembl"/>
        </authorList>
    </citation>
    <scope>IDENTIFICATION</scope>
</reference>
<proteinExistence type="predicted"/>
<evidence type="ECO:0000256" key="1">
    <source>
        <dbReference type="SAM" id="MobiDB-lite"/>
    </source>
</evidence>
<feature type="region of interest" description="Disordered" evidence="1">
    <location>
        <begin position="17"/>
        <end position="36"/>
    </location>
</feature>
<reference evidence="2" key="1">
    <citation type="submission" date="2025-08" db="UniProtKB">
        <authorList>
            <consortium name="Ensembl"/>
        </authorList>
    </citation>
    <scope>IDENTIFICATION</scope>
</reference>
<evidence type="ECO:0000313" key="2">
    <source>
        <dbReference type="Ensembl" id="ENSCVAP00000004573.1"/>
    </source>
</evidence>
<accession>A0A3Q2CHC7</accession>
<protein>
    <submittedName>
        <fullName evidence="2">Uncharacterized protein</fullName>
    </submittedName>
</protein>
<keyword evidence="3" id="KW-1185">Reference proteome</keyword>